<keyword evidence="3" id="KW-1185">Reference proteome</keyword>
<dbReference type="Proteomes" id="UP001597083">
    <property type="component" value="Unassembled WGS sequence"/>
</dbReference>
<sequence length="267" mass="29286">MDIHAEQPEINTEVPHVARIWNYWLGGKDNYEADRAVGDQITQMLPTVPVLARASRQLLVRAVTYLAGEAGVRQFLDVGTGLPTENNTHEVAQAVAPDARIVYVDHDPLVLLHAQALLTSTPEGTCDYVHADLREPERILEAAARTLDFSEPIALLLMGIVEFITDDEEAYGIVRRLVDGLPSGSHLVMYDGTNVVHGAESDRIVEVWNASGNAPLVLRTPEQIGRFFDGLEILEPGVVSVSRWRPEPSELGEPEEVDGFGAVGRKP</sequence>
<dbReference type="Pfam" id="PF04672">
    <property type="entry name" value="Methyltransf_19"/>
    <property type="match status" value="1"/>
</dbReference>
<name>A0ABW3CPP0_9ACTN</name>
<evidence type="ECO:0000256" key="1">
    <source>
        <dbReference type="SAM" id="MobiDB-lite"/>
    </source>
</evidence>
<protein>
    <submittedName>
        <fullName evidence="2">SAM-dependent methyltransferase</fullName>
    </submittedName>
</protein>
<dbReference type="Gene3D" id="3.40.50.150">
    <property type="entry name" value="Vaccinia Virus protein VP39"/>
    <property type="match status" value="1"/>
</dbReference>
<dbReference type="GO" id="GO:0032259">
    <property type="term" value="P:methylation"/>
    <property type="evidence" value="ECO:0007669"/>
    <property type="project" value="UniProtKB-KW"/>
</dbReference>
<dbReference type="EMBL" id="JBHTIR010004019">
    <property type="protein sequence ID" value="MFD0856225.1"/>
    <property type="molecule type" value="Genomic_DNA"/>
</dbReference>
<dbReference type="InterPro" id="IPR029063">
    <property type="entry name" value="SAM-dependent_MTases_sf"/>
</dbReference>
<comment type="caution">
    <text evidence="2">The sequence shown here is derived from an EMBL/GenBank/DDBJ whole genome shotgun (WGS) entry which is preliminary data.</text>
</comment>
<reference evidence="3" key="1">
    <citation type="journal article" date="2019" name="Int. J. Syst. Evol. Microbiol.">
        <title>The Global Catalogue of Microorganisms (GCM) 10K type strain sequencing project: providing services to taxonomists for standard genome sequencing and annotation.</title>
        <authorList>
            <consortium name="The Broad Institute Genomics Platform"/>
            <consortium name="The Broad Institute Genome Sequencing Center for Infectious Disease"/>
            <person name="Wu L."/>
            <person name="Ma J."/>
        </authorList>
    </citation>
    <scope>NUCLEOTIDE SEQUENCE [LARGE SCALE GENOMIC DNA]</scope>
    <source>
        <strain evidence="3">JCM 31696</strain>
    </source>
</reference>
<organism evidence="2 3">
    <name type="scientific">Actinomadura adrarensis</name>
    <dbReference type="NCBI Taxonomy" id="1819600"/>
    <lineage>
        <taxon>Bacteria</taxon>
        <taxon>Bacillati</taxon>
        <taxon>Actinomycetota</taxon>
        <taxon>Actinomycetes</taxon>
        <taxon>Streptosporangiales</taxon>
        <taxon>Thermomonosporaceae</taxon>
        <taxon>Actinomadura</taxon>
    </lineage>
</organism>
<evidence type="ECO:0000313" key="3">
    <source>
        <dbReference type="Proteomes" id="UP001597083"/>
    </source>
</evidence>
<evidence type="ECO:0000313" key="2">
    <source>
        <dbReference type="EMBL" id="MFD0856225.1"/>
    </source>
</evidence>
<keyword evidence="2" id="KW-0808">Transferase</keyword>
<feature type="region of interest" description="Disordered" evidence="1">
    <location>
        <begin position="245"/>
        <end position="267"/>
    </location>
</feature>
<dbReference type="SUPFAM" id="SSF53335">
    <property type="entry name" value="S-adenosyl-L-methionine-dependent methyltransferases"/>
    <property type="match status" value="1"/>
</dbReference>
<accession>A0ABW3CPP0</accession>
<proteinExistence type="predicted"/>
<dbReference type="GO" id="GO:0008168">
    <property type="term" value="F:methyltransferase activity"/>
    <property type="evidence" value="ECO:0007669"/>
    <property type="project" value="UniProtKB-KW"/>
</dbReference>
<keyword evidence="2" id="KW-0489">Methyltransferase</keyword>
<dbReference type="PIRSF" id="PIRSF017393">
    <property type="entry name" value="MTase_SAV2177"/>
    <property type="match status" value="1"/>
</dbReference>
<dbReference type="InterPro" id="IPR006764">
    <property type="entry name" value="SAM_dep_MeTrfase_SAV2177_type"/>
</dbReference>
<gene>
    <name evidence="2" type="ORF">ACFQ07_28560</name>
</gene>